<dbReference type="Pfam" id="PF01476">
    <property type="entry name" value="LysM"/>
    <property type="match status" value="2"/>
</dbReference>
<dbReference type="Gene3D" id="3.10.350.10">
    <property type="entry name" value="LysM domain"/>
    <property type="match status" value="2"/>
</dbReference>
<dbReference type="InterPro" id="IPR050570">
    <property type="entry name" value="Cell_wall_metabolism_enzyme"/>
</dbReference>
<proteinExistence type="predicted"/>
<evidence type="ECO:0000313" key="2">
    <source>
        <dbReference type="EMBL" id="MBS8264736.1"/>
    </source>
</evidence>
<dbReference type="SMART" id="SM00257">
    <property type="entry name" value="LysM"/>
    <property type="match status" value="2"/>
</dbReference>
<keyword evidence="3" id="KW-1185">Reference proteome</keyword>
<dbReference type="SUPFAM" id="SSF54106">
    <property type="entry name" value="LysM domain"/>
    <property type="match status" value="2"/>
</dbReference>
<dbReference type="GO" id="GO:0004222">
    <property type="term" value="F:metalloendopeptidase activity"/>
    <property type="evidence" value="ECO:0007669"/>
    <property type="project" value="TreeGrafter"/>
</dbReference>
<name>A0A944CLR3_9BACI</name>
<organism evidence="2 3">
    <name type="scientific">Mesobacillus boroniphilus</name>
    <dbReference type="NCBI Taxonomy" id="308892"/>
    <lineage>
        <taxon>Bacteria</taxon>
        <taxon>Bacillati</taxon>
        <taxon>Bacillota</taxon>
        <taxon>Bacilli</taxon>
        <taxon>Bacillales</taxon>
        <taxon>Bacillaceae</taxon>
        <taxon>Mesobacillus</taxon>
    </lineage>
</organism>
<evidence type="ECO:0000313" key="3">
    <source>
        <dbReference type="Proteomes" id="UP000761411"/>
    </source>
</evidence>
<dbReference type="Pfam" id="PF01551">
    <property type="entry name" value="Peptidase_M23"/>
    <property type="match status" value="1"/>
</dbReference>
<reference evidence="2 3" key="1">
    <citation type="journal article" date="2021" name="Microorganisms">
        <title>Bacterial Dimethylsulfoniopropionate Biosynthesis in the East China Sea.</title>
        <authorList>
            <person name="Liu J."/>
            <person name="Zhang Y."/>
            <person name="Liu J."/>
            <person name="Zhong H."/>
            <person name="Williams B.T."/>
            <person name="Zheng Y."/>
            <person name="Curson A.R.J."/>
            <person name="Sun C."/>
            <person name="Sun H."/>
            <person name="Song D."/>
            <person name="Wagner Mackenzie B."/>
            <person name="Bermejo Martinez A."/>
            <person name="Todd J.D."/>
            <person name="Zhang X.H."/>
        </authorList>
    </citation>
    <scope>NUCLEOTIDE SEQUENCE [LARGE SCALE GENOMIC DNA]</scope>
    <source>
        <strain evidence="2 3">ESS08</strain>
    </source>
</reference>
<comment type="caution">
    <text evidence="2">The sequence shown here is derived from an EMBL/GenBank/DDBJ whole genome shotgun (WGS) entry which is preliminary data.</text>
</comment>
<sequence length="323" mass="35459">MQDYIKRLLIAGLMALCISLLFLGGKHSQAEMLDITELTSDWVWPAEGIITDLYGTRHGHHKGIDIAGEFKTPIHSVDKGVVTKSYYSGSYGHVVFVKHDNNLETVYAHLNKRNVKEGQVVKQGDIIGLMGNTGDSSGVHLHFEIHIEKWTYEKENAIDPVLALGEAAVGQPILAMAKKGNEVTMETIAKLRLTDDIAINDQGESLNAESEKIDGQNSAANVPPLVEKTIRHTVQRGETLWSIAGQYNTSVEVIRQDNNINDNHISSGDVLKIVKSGENSYVVASGDTLISIARKTNTSVEKLKALNNLTSDTIQPQQILITR</sequence>
<dbReference type="AlphaFoldDB" id="A0A944CLR3"/>
<protein>
    <submittedName>
        <fullName evidence="2">LysM peptidoglycan-binding domain-containing protein</fullName>
    </submittedName>
</protein>
<dbReference type="PANTHER" id="PTHR21666:SF270">
    <property type="entry name" value="MUREIN HYDROLASE ACTIVATOR ENVC"/>
    <property type="match status" value="1"/>
</dbReference>
<dbReference type="InterPro" id="IPR018392">
    <property type="entry name" value="LysM"/>
</dbReference>
<dbReference type="PANTHER" id="PTHR21666">
    <property type="entry name" value="PEPTIDASE-RELATED"/>
    <property type="match status" value="1"/>
</dbReference>
<dbReference type="Gene3D" id="2.70.70.10">
    <property type="entry name" value="Glucose Permease (Domain IIA)"/>
    <property type="match status" value="1"/>
</dbReference>
<evidence type="ECO:0000259" key="1">
    <source>
        <dbReference type="PROSITE" id="PS51782"/>
    </source>
</evidence>
<dbReference type="EMBL" id="QTKX01000001">
    <property type="protein sequence ID" value="MBS8264736.1"/>
    <property type="molecule type" value="Genomic_DNA"/>
</dbReference>
<gene>
    <name evidence="2" type="ORF">DYI25_09830</name>
</gene>
<feature type="domain" description="LysM" evidence="1">
    <location>
        <begin position="230"/>
        <end position="273"/>
    </location>
</feature>
<dbReference type="RefSeq" id="WP_213368331.1">
    <property type="nucleotide sequence ID" value="NZ_QTKX01000001.1"/>
</dbReference>
<dbReference type="Proteomes" id="UP000761411">
    <property type="component" value="Unassembled WGS sequence"/>
</dbReference>
<dbReference type="CDD" id="cd12797">
    <property type="entry name" value="M23_peptidase"/>
    <property type="match status" value="1"/>
</dbReference>
<dbReference type="SUPFAM" id="SSF51261">
    <property type="entry name" value="Duplicated hybrid motif"/>
    <property type="match status" value="1"/>
</dbReference>
<dbReference type="InterPro" id="IPR011055">
    <property type="entry name" value="Dup_hybrid_motif"/>
</dbReference>
<dbReference type="CDD" id="cd00118">
    <property type="entry name" value="LysM"/>
    <property type="match status" value="2"/>
</dbReference>
<dbReference type="InterPro" id="IPR036779">
    <property type="entry name" value="LysM_dom_sf"/>
</dbReference>
<feature type="domain" description="LysM" evidence="1">
    <location>
        <begin position="279"/>
        <end position="322"/>
    </location>
</feature>
<accession>A0A944CLR3</accession>
<dbReference type="PROSITE" id="PS51782">
    <property type="entry name" value="LYSM"/>
    <property type="match status" value="2"/>
</dbReference>
<dbReference type="InterPro" id="IPR016047">
    <property type="entry name" value="M23ase_b-sheet_dom"/>
</dbReference>